<gene>
    <name evidence="2" type="ORF">GMARGA_LOCUS5614</name>
</gene>
<dbReference type="InterPro" id="IPR036691">
    <property type="entry name" value="Endo/exonu/phosph_ase_sf"/>
</dbReference>
<proteinExistence type="predicted"/>
<dbReference type="EMBL" id="CAJVQB010002412">
    <property type="protein sequence ID" value="CAG8573775.1"/>
    <property type="molecule type" value="Genomic_DNA"/>
</dbReference>
<name>A0ABN7UGB1_GIGMA</name>
<protein>
    <submittedName>
        <fullName evidence="2">43511_t:CDS:1</fullName>
    </submittedName>
</protein>
<dbReference type="Proteomes" id="UP000789901">
    <property type="component" value="Unassembled WGS sequence"/>
</dbReference>
<feature type="compositionally biased region" description="Basic and acidic residues" evidence="1">
    <location>
        <begin position="450"/>
        <end position="464"/>
    </location>
</feature>
<dbReference type="SUPFAM" id="SSF56219">
    <property type="entry name" value="DNase I-like"/>
    <property type="match status" value="1"/>
</dbReference>
<evidence type="ECO:0000313" key="2">
    <source>
        <dbReference type="EMBL" id="CAG8573775.1"/>
    </source>
</evidence>
<evidence type="ECO:0000256" key="1">
    <source>
        <dbReference type="SAM" id="MobiDB-lite"/>
    </source>
</evidence>
<keyword evidence="3" id="KW-1185">Reference proteome</keyword>
<reference evidence="2 3" key="1">
    <citation type="submission" date="2021-06" db="EMBL/GenBank/DDBJ databases">
        <authorList>
            <person name="Kallberg Y."/>
            <person name="Tangrot J."/>
            <person name="Rosling A."/>
        </authorList>
    </citation>
    <scope>NUCLEOTIDE SEQUENCE [LARGE SCALE GENOMIC DNA]</scope>
    <source>
        <strain evidence="2 3">120-4 pot B 10/14</strain>
    </source>
</reference>
<comment type="caution">
    <text evidence="2">The sequence shown here is derived from an EMBL/GenBank/DDBJ whole genome shotgun (WGS) entry which is preliminary data.</text>
</comment>
<feature type="compositionally biased region" description="Polar residues" evidence="1">
    <location>
        <begin position="347"/>
        <end position="360"/>
    </location>
</feature>
<feature type="region of interest" description="Disordered" evidence="1">
    <location>
        <begin position="441"/>
        <end position="464"/>
    </location>
</feature>
<sequence>MPIFGVIVHVTSRLKINFGHTTELKVEFLIKCRKAFVMDKIVCERVLGQNCKNIQIVDKELAKVLVIVAPVEICIIRQFLDKYPKLIEKHCEKQTSNKQNLTVSKNELMQKKVLLKTECRYSDYGTEELLEHSYNKQVTPIEVRHNIENEVEIGREIKYVNASQQGKKVINNIQIEQVDKKGRKRVVLWDLPKSFAAECVLEINNELCKKLLQEAWVLPYKKIIKAIRQKVVFQEYNLTWHRLDEQLNDIEMQEVEKSSKKGYNRNERRNIEEDGYREQNYRRESEYIKKKNFVDTYREVNPKRFESTWEGYRNKSRIDYIWHKKSANIDKYLPRTLEQAGPKISDQETSSSTNKSTEQGELNRKWKVIEEGIIQAAEEILPKKNVQRNMKEDIKKIQVIFGKFGNKKHLDVLAIWNVDLYKQLTKYWQIYTNWKSSRGKQRKNTAAYQRKTDEREEHKEQDEKEVYRTSSKVYRVREHAAKNQLDFKSSKNILEIKSERNKSVCDNTSITKVLVRQIEKRMDNVCKKEGIATKIESLLDIEHWCKKGNLIGSKIVLKKCESCKIRQEQEEASCVIATRFKIEKKLCQKVWFKKKIIKLYVV</sequence>
<dbReference type="Gene3D" id="3.60.10.10">
    <property type="entry name" value="Endonuclease/exonuclease/phosphatase"/>
    <property type="match status" value="1"/>
</dbReference>
<organism evidence="2 3">
    <name type="scientific">Gigaspora margarita</name>
    <dbReference type="NCBI Taxonomy" id="4874"/>
    <lineage>
        <taxon>Eukaryota</taxon>
        <taxon>Fungi</taxon>
        <taxon>Fungi incertae sedis</taxon>
        <taxon>Mucoromycota</taxon>
        <taxon>Glomeromycotina</taxon>
        <taxon>Glomeromycetes</taxon>
        <taxon>Diversisporales</taxon>
        <taxon>Gigasporaceae</taxon>
        <taxon>Gigaspora</taxon>
    </lineage>
</organism>
<accession>A0ABN7UGB1</accession>
<evidence type="ECO:0000313" key="3">
    <source>
        <dbReference type="Proteomes" id="UP000789901"/>
    </source>
</evidence>
<feature type="region of interest" description="Disordered" evidence="1">
    <location>
        <begin position="341"/>
        <end position="361"/>
    </location>
</feature>